<name>A0AAE8YK81_9CAUD</name>
<dbReference type="Proteomes" id="UP000827897">
    <property type="component" value="Segment"/>
</dbReference>
<keyword evidence="2" id="KW-1185">Reference proteome</keyword>
<evidence type="ECO:0000313" key="1">
    <source>
        <dbReference type="EMBL" id="UGL61943.1"/>
    </source>
</evidence>
<sequence>MPTAQQTRVTRAAALERKLVKLYAGHELVQLVECYHDEDAHSIVVYAQFAGDREHSEYIGEDVRAWELYRDAQTAISQQIQKLVREYIESVRQQPQSDAADVLCEA</sequence>
<organism evidence="1 2">
    <name type="scientific">Arthrobacter phage EastWest</name>
    <dbReference type="NCBI Taxonomy" id="2894292"/>
    <lineage>
        <taxon>Viruses</taxon>
        <taxon>Duplodnaviria</taxon>
        <taxon>Heunggongvirae</taxon>
        <taxon>Uroviricota</taxon>
        <taxon>Caudoviricetes</taxon>
        <taxon>Berryhillviridae</taxon>
        <taxon>Eastwestvirus</taxon>
        <taxon>Eastwestvirus eastwest</taxon>
    </lineage>
</organism>
<proteinExistence type="predicted"/>
<dbReference type="EMBL" id="OK999980">
    <property type="protein sequence ID" value="UGL61943.1"/>
    <property type="molecule type" value="Genomic_DNA"/>
</dbReference>
<protein>
    <submittedName>
        <fullName evidence="1">Uncharacterized protein</fullName>
    </submittedName>
</protein>
<reference evidence="1" key="1">
    <citation type="submission" date="2021-10" db="EMBL/GenBank/DDBJ databases">
        <authorList>
            <person name="Valenzuela N."/>
            <person name="Pablo J."/>
            <person name="Strother B."/>
            <person name="Cravalho Y."/>
            <person name="Barto Z."/>
            <person name="Kane C."/>
            <person name="Chong R.A."/>
            <person name="Kawasaki K."/>
            <person name="Cruz S."/>
            <person name="Porter M.L."/>
            <person name="Pearce R."/>
            <person name="Hohenstein G."/>
            <person name="Li K."/>
            <person name="Kaniho J."/>
            <person name="Sadones M."/>
            <person name="Hamlin F."/>
            <person name="Daniels M."/>
            <person name="McKee K."/>
            <person name="Reed F."/>
            <person name="Donachie S."/>
            <person name="Bollivar D.W."/>
            <person name="Garlena R.A."/>
            <person name="Russell D.A."/>
            <person name="Jacobs-Sera D."/>
            <person name="Hatfull G.F."/>
        </authorList>
    </citation>
    <scope>NUCLEOTIDE SEQUENCE</scope>
</reference>
<evidence type="ECO:0000313" key="2">
    <source>
        <dbReference type="Proteomes" id="UP000827897"/>
    </source>
</evidence>
<gene>
    <name evidence="1" type="primary">60</name>
    <name evidence="1" type="ORF">SEA_EASTWEST_60</name>
</gene>
<accession>A0AAE8YK81</accession>